<dbReference type="PANTHER" id="PTHR37419:SF1">
    <property type="entry name" value="SERINE_THREONINE-PROTEIN KINASE TOXIN HIPA"/>
    <property type="match status" value="1"/>
</dbReference>
<dbReference type="CDD" id="cd17808">
    <property type="entry name" value="HipA_Ec_like"/>
    <property type="match status" value="1"/>
</dbReference>
<evidence type="ECO:0000256" key="1">
    <source>
        <dbReference type="ARBA" id="ARBA00010164"/>
    </source>
</evidence>
<sequence>MARPRRHIPLNVFLNGRLVGRLNRQSSGAIDFQYDPSWLAWEHALPVSLSLPLREDRYIGAPVIAVFDNLLPDSTPIRRRMAERVHAQGIDAYDLLAAVGRDCVGALQFLPDGVEAGAAAGAVDGKPIEDKGIARLLGDLASAPLGLGEDEDFRISIAGAQEKTALLFWKERWYKPLATTATTHILKPQIGRLPNGINLSYSVENEFFCLKLTSALGLPSAAVAIEEFEGDRVLVVERFDRRWTSDNRLLRLPQEDCCQALSVPPSLKYESDGGPGIPAILDLLRGSDQPEADQTTFLKAVIAFWLLGATDGHAKNFSVFLSPGGRFRMTPLYDVISAQPSLDAGQIQRNKMKLAMAVGNNRHYVVDGVMPRHFVQTAAKAGIGARLVTAIFDELRAQAPAAVEQVTASLPKAFPAEVADSISNGVKARLRRLEDA</sequence>
<feature type="domain" description="HipA-like C-terminal" evidence="4">
    <location>
        <begin position="155"/>
        <end position="402"/>
    </location>
</feature>
<dbReference type="PANTHER" id="PTHR37419">
    <property type="entry name" value="SERINE/THREONINE-PROTEIN KINASE TOXIN HIPA"/>
    <property type="match status" value="1"/>
</dbReference>
<evidence type="ECO:0000256" key="2">
    <source>
        <dbReference type="ARBA" id="ARBA00022679"/>
    </source>
</evidence>
<accession>A0A4U6RSC6</accession>
<dbReference type="GO" id="GO:0005829">
    <property type="term" value="C:cytosol"/>
    <property type="evidence" value="ECO:0007669"/>
    <property type="project" value="TreeGrafter"/>
</dbReference>
<name>A0A4U6RSC6_BRAEL</name>
<gene>
    <name evidence="6" type="ORF">FDV58_29490</name>
</gene>
<dbReference type="NCBIfam" id="TIGR03071">
    <property type="entry name" value="couple_hipA"/>
    <property type="match status" value="1"/>
</dbReference>
<reference evidence="6 7" key="1">
    <citation type="submission" date="2019-05" db="EMBL/GenBank/DDBJ databases">
        <title>Draft Genome of Bradyrhizobium elkanii strain SEMIA 938, Used in Commercial Inoculants for Lupinus spp. in Brazil.</title>
        <authorList>
            <person name="Hungria M."/>
            <person name="Delamuta J.R.M."/>
            <person name="Ribeiro R.A."/>
            <person name="Nogueira M.A."/>
        </authorList>
    </citation>
    <scope>NUCLEOTIDE SEQUENCE [LARGE SCALE GENOMIC DNA]</scope>
    <source>
        <strain evidence="6 7">Semia 938</strain>
    </source>
</reference>
<keyword evidence="2" id="KW-0808">Transferase</keyword>
<dbReference type="InterPro" id="IPR052028">
    <property type="entry name" value="HipA_Ser/Thr_kinase"/>
</dbReference>
<evidence type="ECO:0000259" key="4">
    <source>
        <dbReference type="Pfam" id="PF07804"/>
    </source>
</evidence>
<evidence type="ECO:0000313" key="6">
    <source>
        <dbReference type="EMBL" id="TKV77737.1"/>
    </source>
</evidence>
<dbReference type="AlphaFoldDB" id="A0A4U6RSC6"/>
<feature type="domain" description="HipA N-terminal subdomain 1" evidence="5">
    <location>
        <begin position="10"/>
        <end position="109"/>
    </location>
</feature>
<organism evidence="6 7">
    <name type="scientific">Bradyrhizobium elkanii</name>
    <dbReference type="NCBI Taxonomy" id="29448"/>
    <lineage>
        <taxon>Bacteria</taxon>
        <taxon>Pseudomonadati</taxon>
        <taxon>Pseudomonadota</taxon>
        <taxon>Alphaproteobacteria</taxon>
        <taxon>Hyphomicrobiales</taxon>
        <taxon>Nitrobacteraceae</taxon>
        <taxon>Bradyrhizobium</taxon>
    </lineage>
</organism>
<keyword evidence="3" id="KW-0418">Kinase</keyword>
<dbReference type="Proteomes" id="UP000305095">
    <property type="component" value="Unassembled WGS sequence"/>
</dbReference>
<dbReference type="GO" id="GO:0004674">
    <property type="term" value="F:protein serine/threonine kinase activity"/>
    <property type="evidence" value="ECO:0007669"/>
    <property type="project" value="TreeGrafter"/>
</dbReference>
<comment type="similarity">
    <text evidence="1">Belongs to the HipA Ser/Thr kinase family.</text>
</comment>
<proteinExistence type="inferred from homology"/>
<dbReference type="Pfam" id="PF07804">
    <property type="entry name" value="HipA_C"/>
    <property type="match status" value="1"/>
</dbReference>
<dbReference type="InterPro" id="IPR012893">
    <property type="entry name" value="HipA-like_C"/>
</dbReference>
<dbReference type="Pfam" id="PF13657">
    <property type="entry name" value="Couple_hipA"/>
    <property type="match status" value="1"/>
</dbReference>
<evidence type="ECO:0000256" key="3">
    <source>
        <dbReference type="ARBA" id="ARBA00022777"/>
    </source>
</evidence>
<dbReference type="InterPro" id="IPR017508">
    <property type="entry name" value="HipA_N1"/>
</dbReference>
<comment type="caution">
    <text evidence="6">The sequence shown here is derived from an EMBL/GenBank/DDBJ whole genome shotgun (WGS) entry which is preliminary data.</text>
</comment>
<dbReference type="RefSeq" id="WP_137482272.1">
    <property type="nucleotide sequence ID" value="NZ_SZZP01000021.1"/>
</dbReference>
<dbReference type="EMBL" id="SZZP01000021">
    <property type="protein sequence ID" value="TKV77737.1"/>
    <property type="molecule type" value="Genomic_DNA"/>
</dbReference>
<protein>
    <submittedName>
        <fullName evidence="6">Type II toxin-antitoxin system HipA family toxin</fullName>
    </submittedName>
</protein>
<evidence type="ECO:0000313" key="7">
    <source>
        <dbReference type="Proteomes" id="UP000305095"/>
    </source>
</evidence>
<evidence type="ECO:0000259" key="5">
    <source>
        <dbReference type="Pfam" id="PF13657"/>
    </source>
</evidence>